<feature type="compositionally biased region" description="Polar residues" evidence="1">
    <location>
        <begin position="140"/>
        <end position="149"/>
    </location>
</feature>
<name>A0AAV4RJ49_CAEEX</name>
<accession>A0AAV4RJ49</accession>
<proteinExistence type="predicted"/>
<dbReference type="EMBL" id="BPLR01008071">
    <property type="protein sequence ID" value="GIY21943.1"/>
    <property type="molecule type" value="Genomic_DNA"/>
</dbReference>
<organism evidence="2 3">
    <name type="scientific">Caerostris extrusa</name>
    <name type="common">Bark spider</name>
    <name type="synonym">Caerostris bankana</name>
    <dbReference type="NCBI Taxonomy" id="172846"/>
    <lineage>
        <taxon>Eukaryota</taxon>
        <taxon>Metazoa</taxon>
        <taxon>Ecdysozoa</taxon>
        <taxon>Arthropoda</taxon>
        <taxon>Chelicerata</taxon>
        <taxon>Arachnida</taxon>
        <taxon>Araneae</taxon>
        <taxon>Araneomorphae</taxon>
        <taxon>Entelegynae</taxon>
        <taxon>Araneoidea</taxon>
        <taxon>Araneidae</taxon>
        <taxon>Caerostris</taxon>
    </lineage>
</organism>
<comment type="caution">
    <text evidence="2">The sequence shown here is derived from an EMBL/GenBank/DDBJ whole genome shotgun (WGS) entry which is preliminary data.</text>
</comment>
<dbReference type="AlphaFoldDB" id="A0AAV4RJ49"/>
<feature type="region of interest" description="Disordered" evidence="1">
    <location>
        <begin position="31"/>
        <end position="51"/>
    </location>
</feature>
<feature type="region of interest" description="Disordered" evidence="1">
    <location>
        <begin position="182"/>
        <end position="201"/>
    </location>
</feature>
<evidence type="ECO:0000313" key="2">
    <source>
        <dbReference type="EMBL" id="GIY21943.1"/>
    </source>
</evidence>
<keyword evidence="3" id="KW-1185">Reference proteome</keyword>
<feature type="region of interest" description="Disordered" evidence="1">
    <location>
        <begin position="120"/>
        <end position="149"/>
    </location>
</feature>
<evidence type="ECO:0000313" key="3">
    <source>
        <dbReference type="Proteomes" id="UP001054945"/>
    </source>
</evidence>
<reference evidence="2 3" key="1">
    <citation type="submission" date="2021-06" db="EMBL/GenBank/DDBJ databases">
        <title>Caerostris extrusa draft genome.</title>
        <authorList>
            <person name="Kono N."/>
            <person name="Arakawa K."/>
        </authorList>
    </citation>
    <scope>NUCLEOTIDE SEQUENCE [LARGE SCALE GENOMIC DNA]</scope>
</reference>
<dbReference type="Proteomes" id="UP001054945">
    <property type="component" value="Unassembled WGS sequence"/>
</dbReference>
<evidence type="ECO:0000256" key="1">
    <source>
        <dbReference type="SAM" id="MobiDB-lite"/>
    </source>
</evidence>
<protein>
    <submittedName>
        <fullName evidence="2">Uncharacterized protein</fullName>
    </submittedName>
</protein>
<sequence length="201" mass="23095">MVAREMGRENKLSSGELKRLMGTFEDYSHFSGNGHRDREGGGLEWESEEGKKNKWSNFQGKLRLQKMLQRMNLKNKCAQRPIYMGWKEGGDLRMVAREMGRKTKFQWRAERLMGTLEDYPHFSSNGHRNKGGVRVGEQGGQKTNCQTSRETAFTENVTAYKPEEQMCLITLLHGVEGRRRFADGSKRNGKENKISSGELKD</sequence>
<gene>
    <name evidence="2" type="ORF">CEXT_664171</name>
</gene>